<protein>
    <submittedName>
        <fullName evidence="1">Uncharacterized protein</fullName>
    </submittedName>
</protein>
<sequence length="137" mass="14288">MRNLSVIDHRRRVVAGSVPSDAHLCVDPVTQAAYLVTSQGIQCLAQDPPQDTPPRIVWGEHGITTGRVVAAEFVAAACGGVVVCVVTVEGLLITVAVEDGQAGTQLSDSADGHARQAHSCQTQLMGTPGRHTAVRLS</sequence>
<evidence type="ECO:0000313" key="1">
    <source>
        <dbReference type="EMBL" id="KAG0711937.1"/>
    </source>
</evidence>
<proteinExistence type="predicted"/>
<keyword evidence="2" id="KW-1185">Reference proteome</keyword>
<dbReference type="EMBL" id="JACEEZ010022848">
    <property type="protein sequence ID" value="KAG0711937.1"/>
    <property type="molecule type" value="Genomic_DNA"/>
</dbReference>
<gene>
    <name evidence="1" type="ORF">GWK47_019483</name>
</gene>
<dbReference type="AlphaFoldDB" id="A0A8J4XQ78"/>
<name>A0A8J4XQ78_CHIOP</name>
<reference evidence="1" key="1">
    <citation type="submission" date="2020-07" db="EMBL/GenBank/DDBJ databases">
        <title>The High-quality genome of the commercially important snow crab, Chionoecetes opilio.</title>
        <authorList>
            <person name="Jeong J.-H."/>
            <person name="Ryu S."/>
        </authorList>
    </citation>
    <scope>NUCLEOTIDE SEQUENCE</scope>
    <source>
        <strain evidence="1">MADBK_172401_WGS</strain>
        <tissue evidence="1">Digestive gland</tissue>
    </source>
</reference>
<comment type="caution">
    <text evidence="1">The sequence shown here is derived from an EMBL/GenBank/DDBJ whole genome shotgun (WGS) entry which is preliminary data.</text>
</comment>
<evidence type="ECO:0000313" key="2">
    <source>
        <dbReference type="Proteomes" id="UP000770661"/>
    </source>
</evidence>
<dbReference type="Proteomes" id="UP000770661">
    <property type="component" value="Unassembled WGS sequence"/>
</dbReference>
<accession>A0A8J4XQ78</accession>
<organism evidence="1 2">
    <name type="scientific">Chionoecetes opilio</name>
    <name type="common">Atlantic snow crab</name>
    <name type="synonym">Cancer opilio</name>
    <dbReference type="NCBI Taxonomy" id="41210"/>
    <lineage>
        <taxon>Eukaryota</taxon>
        <taxon>Metazoa</taxon>
        <taxon>Ecdysozoa</taxon>
        <taxon>Arthropoda</taxon>
        <taxon>Crustacea</taxon>
        <taxon>Multicrustacea</taxon>
        <taxon>Malacostraca</taxon>
        <taxon>Eumalacostraca</taxon>
        <taxon>Eucarida</taxon>
        <taxon>Decapoda</taxon>
        <taxon>Pleocyemata</taxon>
        <taxon>Brachyura</taxon>
        <taxon>Eubrachyura</taxon>
        <taxon>Majoidea</taxon>
        <taxon>Majidae</taxon>
        <taxon>Chionoecetes</taxon>
    </lineage>
</organism>